<proteinExistence type="predicted"/>
<dbReference type="PANTHER" id="PTHR43566">
    <property type="entry name" value="CONSERVED PROTEIN"/>
    <property type="match status" value="1"/>
</dbReference>
<feature type="domain" description="DUF4143" evidence="1">
    <location>
        <begin position="3"/>
        <end position="154"/>
    </location>
</feature>
<evidence type="ECO:0000313" key="3">
    <source>
        <dbReference type="Proteomes" id="UP000034048"/>
    </source>
</evidence>
<accession>A0A0G0QYF7</accession>
<name>A0A0G0QYF7_9BACT</name>
<dbReference type="Pfam" id="PF13635">
    <property type="entry name" value="DUF4143"/>
    <property type="match status" value="1"/>
</dbReference>
<reference evidence="2 3" key="1">
    <citation type="journal article" date="2015" name="Nature">
        <title>rRNA introns, odd ribosomes, and small enigmatic genomes across a large radiation of phyla.</title>
        <authorList>
            <person name="Brown C.T."/>
            <person name="Hug L.A."/>
            <person name="Thomas B.C."/>
            <person name="Sharon I."/>
            <person name="Castelle C.J."/>
            <person name="Singh A."/>
            <person name="Wilkins M.J."/>
            <person name="Williams K.H."/>
            <person name="Banfield J.F."/>
        </authorList>
    </citation>
    <scope>NUCLEOTIDE SEQUENCE [LARGE SCALE GENOMIC DNA]</scope>
</reference>
<dbReference type="EMBL" id="LBWS01000004">
    <property type="protein sequence ID" value="KKR15340.1"/>
    <property type="molecule type" value="Genomic_DNA"/>
</dbReference>
<evidence type="ECO:0000313" key="2">
    <source>
        <dbReference type="EMBL" id="KKR15340.1"/>
    </source>
</evidence>
<protein>
    <submittedName>
        <fullName evidence="2">AAA ATPase</fullName>
    </submittedName>
</protein>
<comment type="caution">
    <text evidence="2">The sequence shown here is derived from an EMBL/GenBank/DDBJ whole genome shotgun (WGS) entry which is preliminary data.</text>
</comment>
<sequence length="186" mass="21789">MALDEIKKSDKIYKLLQLLAFQIGQEVSVNELSVTLELSNATVKKYLDLLEKTFVIFRLPALSKNPRKEIAKKDKIYFYDLGVRNVLIDNFNTLTDRNDQGALFENFLMAERIKKIKYQAITASGYFWRAYTGSEIDYIEETAGKYYAYEFKYGKKQAKIPNKLILDYGNPEFKLINRDNYLEFII</sequence>
<dbReference type="Proteomes" id="UP000034048">
    <property type="component" value="Unassembled WGS sequence"/>
</dbReference>
<dbReference type="PANTHER" id="PTHR43566:SF1">
    <property type="entry name" value="AAA+ ATPASE DOMAIN-CONTAINING PROTEIN"/>
    <property type="match status" value="1"/>
</dbReference>
<organism evidence="2 3">
    <name type="scientific">Candidatus Falkowbacteria bacterium GW2011_GWA2_39_24</name>
    <dbReference type="NCBI Taxonomy" id="1618634"/>
    <lineage>
        <taxon>Bacteria</taxon>
        <taxon>Candidatus Falkowiibacteriota</taxon>
    </lineage>
</organism>
<dbReference type="InterPro" id="IPR025420">
    <property type="entry name" value="DUF4143"/>
</dbReference>
<evidence type="ECO:0000259" key="1">
    <source>
        <dbReference type="Pfam" id="PF13635"/>
    </source>
</evidence>
<dbReference type="AlphaFoldDB" id="A0A0G0QYF7"/>
<gene>
    <name evidence="2" type="ORF">UT42_C0004G0011</name>
</gene>